<evidence type="ECO:0000256" key="2">
    <source>
        <dbReference type="SAM" id="SignalP"/>
    </source>
</evidence>
<dbReference type="InterPro" id="IPR027385">
    <property type="entry name" value="Beta-barrel_OMP"/>
</dbReference>
<organism evidence="4 5">
    <name type="scientific">Roseivirga thermotolerans</name>
    <dbReference type="NCBI Taxonomy" id="1758176"/>
    <lineage>
        <taxon>Bacteria</taxon>
        <taxon>Pseudomonadati</taxon>
        <taxon>Bacteroidota</taxon>
        <taxon>Cytophagia</taxon>
        <taxon>Cytophagales</taxon>
        <taxon>Roseivirgaceae</taxon>
        <taxon>Roseivirga</taxon>
    </lineage>
</organism>
<dbReference type="EMBL" id="BNAG01000002">
    <property type="protein sequence ID" value="GHE59867.1"/>
    <property type="molecule type" value="Genomic_DNA"/>
</dbReference>
<proteinExistence type="predicted"/>
<keyword evidence="1 2" id="KW-0732">Signal</keyword>
<dbReference type="RefSeq" id="WP_189629443.1">
    <property type="nucleotide sequence ID" value="NZ_BNAG01000002.1"/>
</dbReference>
<evidence type="ECO:0000256" key="1">
    <source>
        <dbReference type="ARBA" id="ARBA00022729"/>
    </source>
</evidence>
<feature type="signal peptide" evidence="2">
    <location>
        <begin position="1"/>
        <end position="19"/>
    </location>
</feature>
<accession>A0ABQ3I308</accession>
<name>A0ABQ3I308_9BACT</name>
<feature type="chain" id="PRO_5046812130" description="Outer membrane protein beta-barrel domain-containing protein" evidence="2">
    <location>
        <begin position="20"/>
        <end position="180"/>
    </location>
</feature>
<evidence type="ECO:0000259" key="3">
    <source>
        <dbReference type="Pfam" id="PF13505"/>
    </source>
</evidence>
<evidence type="ECO:0000313" key="4">
    <source>
        <dbReference type="EMBL" id="GHE59867.1"/>
    </source>
</evidence>
<protein>
    <recommendedName>
        <fullName evidence="3">Outer membrane protein beta-barrel domain-containing protein</fullName>
    </recommendedName>
</protein>
<sequence length="180" mass="19798">MKKLFLMGLLLFVGFTAQAQIQKGDVLLNGNLGYTKIDAIGTEISNFLIGTRGGLFLSEKTNLGLVLGYSSSKNNGTKNTLFTYGAYARFYKSLADNFYLFYQPQIDMGTGELGNSTDQSSFAISFRPGLSYFVSEKVALESTFGDISYTSQKVGNSESDRFNFNLNPNTLTFGISLLLR</sequence>
<comment type="caution">
    <text evidence="4">The sequence shown here is derived from an EMBL/GenBank/DDBJ whole genome shotgun (WGS) entry which is preliminary data.</text>
</comment>
<gene>
    <name evidence="4" type="ORF">GCM10011340_13220</name>
</gene>
<keyword evidence="5" id="KW-1185">Reference proteome</keyword>
<dbReference type="Pfam" id="PF13505">
    <property type="entry name" value="OMP_b-brl"/>
    <property type="match status" value="1"/>
</dbReference>
<feature type="domain" description="Outer membrane protein beta-barrel" evidence="3">
    <location>
        <begin position="9"/>
        <end position="175"/>
    </location>
</feature>
<reference evidence="5" key="1">
    <citation type="journal article" date="2019" name="Int. J. Syst. Evol. Microbiol.">
        <title>The Global Catalogue of Microorganisms (GCM) 10K type strain sequencing project: providing services to taxonomists for standard genome sequencing and annotation.</title>
        <authorList>
            <consortium name="The Broad Institute Genomics Platform"/>
            <consortium name="The Broad Institute Genome Sequencing Center for Infectious Disease"/>
            <person name="Wu L."/>
            <person name="Ma J."/>
        </authorList>
    </citation>
    <scope>NUCLEOTIDE SEQUENCE [LARGE SCALE GENOMIC DNA]</scope>
    <source>
        <strain evidence="5">CGMCC 1.15111</strain>
    </source>
</reference>
<dbReference type="Proteomes" id="UP000658258">
    <property type="component" value="Unassembled WGS sequence"/>
</dbReference>
<dbReference type="SUPFAM" id="SSF56925">
    <property type="entry name" value="OMPA-like"/>
    <property type="match status" value="1"/>
</dbReference>
<dbReference type="InterPro" id="IPR011250">
    <property type="entry name" value="OMP/PagP_B-barrel"/>
</dbReference>
<evidence type="ECO:0000313" key="5">
    <source>
        <dbReference type="Proteomes" id="UP000658258"/>
    </source>
</evidence>